<evidence type="ECO:0000256" key="2">
    <source>
        <dbReference type="ARBA" id="ARBA00022466"/>
    </source>
</evidence>
<dbReference type="CDD" id="cd00371">
    <property type="entry name" value="HMA"/>
    <property type="match status" value="1"/>
</dbReference>
<dbReference type="InterPro" id="IPR006121">
    <property type="entry name" value="HMA_dom"/>
</dbReference>
<gene>
    <name evidence="4 7" type="primary">merP</name>
    <name evidence="7" type="ORF">KDW96_15250</name>
</gene>
<keyword evidence="8" id="KW-1185">Reference proteome</keyword>
<evidence type="ECO:0000256" key="4">
    <source>
        <dbReference type="RuleBase" id="RU361212"/>
    </source>
</evidence>
<keyword evidence="4" id="KW-0574">Periplasm</keyword>
<dbReference type="InterPro" id="IPR011795">
    <property type="entry name" value="MerP"/>
</dbReference>
<dbReference type="SUPFAM" id="SSF55008">
    <property type="entry name" value="HMA, heavy metal-associated domain"/>
    <property type="match status" value="1"/>
</dbReference>
<keyword evidence="2 4" id="KW-0475">Mercuric resistance</keyword>
<evidence type="ECO:0000256" key="3">
    <source>
        <dbReference type="ARBA" id="ARBA00022914"/>
    </source>
</evidence>
<dbReference type="NCBIfam" id="TIGR02052">
    <property type="entry name" value="MerP"/>
    <property type="match status" value="1"/>
</dbReference>
<evidence type="ECO:0000256" key="1">
    <source>
        <dbReference type="ARBA" id="ARBA00004196"/>
    </source>
</evidence>
<name>A0ABY5H2L6_9PSED</name>
<evidence type="ECO:0000313" key="7">
    <source>
        <dbReference type="EMBL" id="UTW06525.1"/>
    </source>
</evidence>
<sequence length="91" mass="9897">MRKLLLTALAALPLLALAAPPQPLTLEVQNMTCGLCPLTVKRALEQVPGVEKVQVDFERKTASLQYDPDRTRPAALIEATGNAGYPSRVRE</sequence>
<organism evidence="7 8">
    <name type="scientific">Pseudomonas benzenivorans</name>
    <dbReference type="NCBI Taxonomy" id="556533"/>
    <lineage>
        <taxon>Bacteria</taxon>
        <taxon>Pseudomonadati</taxon>
        <taxon>Pseudomonadota</taxon>
        <taxon>Gammaproteobacteria</taxon>
        <taxon>Pseudomonadales</taxon>
        <taxon>Pseudomonadaceae</taxon>
        <taxon>Pseudomonas</taxon>
    </lineage>
</organism>
<comment type="function">
    <text evidence="4">Involved in mercury resistance. Acts as a mercury scavenger that specifically binds to a mercuric ion in the periplasm and probably passes it to the cytoplasmic mercuric reductase MerA via the mercuric transport protein MerT.</text>
</comment>
<accession>A0ABY5H2L6</accession>
<dbReference type="Pfam" id="PF00403">
    <property type="entry name" value="HMA"/>
    <property type="match status" value="1"/>
</dbReference>
<evidence type="ECO:0000313" key="8">
    <source>
        <dbReference type="Proteomes" id="UP001059672"/>
    </source>
</evidence>
<keyword evidence="5" id="KW-0732">Signal</keyword>
<keyword evidence="4" id="KW-0479">Metal-binding</keyword>
<proteinExistence type="predicted"/>
<dbReference type="RefSeq" id="WP_255837087.1">
    <property type="nucleotide sequence ID" value="NZ_CP073346.1"/>
</dbReference>
<dbReference type="InterPro" id="IPR036163">
    <property type="entry name" value="HMA_dom_sf"/>
</dbReference>
<evidence type="ECO:0000259" key="6">
    <source>
        <dbReference type="PROSITE" id="PS50846"/>
    </source>
</evidence>
<feature type="domain" description="HMA" evidence="6">
    <location>
        <begin position="22"/>
        <end position="88"/>
    </location>
</feature>
<dbReference type="Gene3D" id="3.30.70.100">
    <property type="match status" value="1"/>
</dbReference>
<feature type="chain" id="PRO_5047429763" description="Periplasmic mercury ion-binding protein" evidence="5">
    <location>
        <begin position="19"/>
        <end position="91"/>
    </location>
</feature>
<reference evidence="7" key="1">
    <citation type="submission" date="2021-04" db="EMBL/GenBank/DDBJ databases">
        <title>Oceanospirillales bacteria with DddD are important DMSP degraders in coastal seawater.</title>
        <authorList>
            <person name="Liu J."/>
        </authorList>
    </citation>
    <scope>NUCLEOTIDE SEQUENCE</scope>
    <source>
        <strain evidence="7">D13-4</strain>
    </source>
</reference>
<feature type="signal peptide" evidence="5">
    <location>
        <begin position="1"/>
        <end position="18"/>
    </location>
</feature>
<dbReference type="PRINTS" id="PR00946">
    <property type="entry name" value="HGSCAVENGER"/>
</dbReference>
<keyword evidence="3 4" id="KW-0476">Mercury</keyword>
<dbReference type="Proteomes" id="UP001059672">
    <property type="component" value="Chromosome"/>
</dbReference>
<comment type="subcellular location">
    <subcellularLocation>
        <location evidence="1">Cell envelope</location>
    </subcellularLocation>
    <subcellularLocation>
        <location evidence="4">Periplasm</location>
    </subcellularLocation>
</comment>
<dbReference type="InterPro" id="IPR001802">
    <property type="entry name" value="MerP/CopZ"/>
</dbReference>
<evidence type="ECO:0000256" key="5">
    <source>
        <dbReference type="SAM" id="SignalP"/>
    </source>
</evidence>
<protein>
    <recommendedName>
        <fullName evidence="4">Periplasmic mercury ion-binding protein</fullName>
    </recommendedName>
</protein>
<dbReference type="PROSITE" id="PS50846">
    <property type="entry name" value="HMA_2"/>
    <property type="match status" value="1"/>
</dbReference>
<dbReference type="EMBL" id="CP073346">
    <property type="protein sequence ID" value="UTW06525.1"/>
    <property type="molecule type" value="Genomic_DNA"/>
</dbReference>